<dbReference type="InterPro" id="IPR011989">
    <property type="entry name" value="ARM-like"/>
</dbReference>
<dbReference type="InterPro" id="IPR042359">
    <property type="entry name" value="TERB1"/>
</dbReference>
<dbReference type="GeneTree" id="ENSGT00390000005075"/>
<dbReference type="SUPFAM" id="SSF48371">
    <property type="entry name" value="ARM repeat"/>
    <property type="match status" value="1"/>
</dbReference>
<dbReference type="InterPro" id="IPR016024">
    <property type="entry name" value="ARM-type_fold"/>
</dbReference>
<dbReference type="Ensembl" id="ENSOANT00000040099.2">
    <property type="protein sequence ID" value="ENSOANP00000030860.2"/>
    <property type="gene ID" value="ENSOANG00000030932.2"/>
</dbReference>
<dbReference type="GO" id="GO:0007129">
    <property type="term" value="P:homologous chromosome pairing at meiosis"/>
    <property type="evidence" value="ECO:0000318"/>
    <property type="project" value="GO_Central"/>
</dbReference>
<dbReference type="Gene3D" id="1.25.10.10">
    <property type="entry name" value="Leucine-rich Repeat Variant"/>
    <property type="match status" value="1"/>
</dbReference>
<dbReference type="GO" id="GO:0070197">
    <property type="term" value="P:meiotic attachment of telomere to nuclear envelope"/>
    <property type="evidence" value="ECO:0000318"/>
    <property type="project" value="GO_Central"/>
</dbReference>
<dbReference type="HOGENOM" id="CLU_022991_1_0_1"/>
<dbReference type="Proteomes" id="UP000002279">
    <property type="component" value="Unplaced"/>
</dbReference>
<gene>
    <name evidence="1" type="primary">LOC103170269</name>
</gene>
<protein>
    <recommendedName>
        <fullName evidence="3">Telomere repeat binding bouquet formation protein 1</fullName>
    </recommendedName>
</protein>
<dbReference type="eggNOG" id="ENOG502QQER">
    <property type="taxonomic scope" value="Eukaryota"/>
</dbReference>
<evidence type="ECO:0000313" key="1">
    <source>
        <dbReference type="Ensembl" id="ENSOANP00000030860.2"/>
    </source>
</evidence>
<evidence type="ECO:0000313" key="2">
    <source>
        <dbReference type="Proteomes" id="UP000002279"/>
    </source>
</evidence>
<evidence type="ECO:0008006" key="3">
    <source>
        <dbReference type="Google" id="ProtNLM"/>
    </source>
</evidence>
<keyword evidence="2" id="KW-1185">Reference proteome</keyword>
<reference evidence="1" key="1">
    <citation type="submission" date="2025-08" db="UniProtKB">
        <authorList>
            <consortium name="Ensembl"/>
        </authorList>
    </citation>
    <scope>IDENTIFICATION</scope>
    <source>
        <strain evidence="1">Glennie</strain>
    </source>
</reference>
<reference evidence="1" key="2">
    <citation type="submission" date="2025-09" db="UniProtKB">
        <authorList>
            <consortium name="Ensembl"/>
        </authorList>
    </citation>
    <scope>IDENTIFICATION</scope>
    <source>
        <strain evidence="1">Glennie</strain>
    </source>
</reference>
<name>K7EBF3_ORNAN</name>
<proteinExistence type="predicted"/>
<dbReference type="PANTHER" id="PTHR14014:SF0">
    <property type="entry name" value="TELOMERE REPEATS-BINDING BOUQUET FORMATION PROTEIN 1"/>
    <property type="match status" value="1"/>
</dbReference>
<dbReference type="Bgee" id="ENSOANG00000030932">
    <property type="expression patterns" value="Expressed in testis and 1 other cell type or tissue"/>
</dbReference>
<sequence>MQADIDLDILLQRIEQNLDNFPVVKHSLLSIISVCQGNISAGVHFEYMGGLKSLHNLVKSDVPSMIKEAALYTLGSLADINAVCQKSLCTAKYFKEIMTFIVDKNSSMKLQIMSVCLLLALVSKNETGQIFLRESGCFPVLQNLFRVTIVTSEIDFSDETFKRKHHLWYAVCNTLCAAVSCPRNEENQNICSSLLPHAWAMLEASLTPEILCPICLFIGVTVTGNTSVQKSFTFRGGLDVLADILTKLAGVSHLNISNVKMAVAVTNAIGACIVDNGLGGIVVAKHQVVPKLLTLLVLETLNSEEKASILVTLGRCIETCGENLNLLLQNNGIKLIVDSFSEAQYEVISNIIIIVMLNSKIFAEKLLGKFFAYVSQGISALENQSKVGGDSKKTKDTLPKEQLQKKGNKVCLFISKFINLLPKLLGKA</sequence>
<organism evidence="1 2">
    <name type="scientific">Ornithorhynchus anatinus</name>
    <name type="common">Duckbill platypus</name>
    <dbReference type="NCBI Taxonomy" id="9258"/>
    <lineage>
        <taxon>Eukaryota</taxon>
        <taxon>Metazoa</taxon>
        <taxon>Chordata</taxon>
        <taxon>Craniata</taxon>
        <taxon>Vertebrata</taxon>
        <taxon>Euteleostomi</taxon>
        <taxon>Mammalia</taxon>
        <taxon>Monotremata</taxon>
        <taxon>Ornithorhynchidae</taxon>
        <taxon>Ornithorhynchus</taxon>
    </lineage>
</organism>
<dbReference type="AlphaFoldDB" id="K7EBF3"/>
<accession>K7EBF3</accession>
<dbReference type="OMA" id="SCPRNEE"/>
<dbReference type="InParanoid" id="K7EBF3"/>
<dbReference type="PANTHER" id="PTHR14014">
    <property type="entry name" value="TELOMERE REPEATS-BINDING BOUQUET FORMATION PROTEIN 1"/>
    <property type="match status" value="1"/>
</dbReference>
<dbReference type="FunCoup" id="K7EBF3">
    <property type="interactions" value="35"/>
</dbReference>